<proteinExistence type="predicted"/>
<accession>A0A9I9EAC4</accession>
<sequence>MYHPNEPAIKKFIIPDQEHDLDPLSAPAFGLRSKEESQPIESLTQGFWKLFHRGSTRQVVGFFMGLGPLATSCLHSNYKKLQLKFMSKTHHF</sequence>
<dbReference type="AlphaFoldDB" id="A0A9I9EAC4"/>
<dbReference type="Gramene" id="MELO3C031020.2.1">
    <property type="protein sequence ID" value="MELO3C031020.2.1"/>
    <property type="gene ID" value="MELO3C031020.2"/>
</dbReference>
<dbReference type="EnsemblPlants" id="MELO3C031020.2.1">
    <property type="protein sequence ID" value="MELO3C031020.2.1"/>
    <property type="gene ID" value="MELO3C031020.2"/>
</dbReference>
<evidence type="ECO:0000313" key="1">
    <source>
        <dbReference type="EnsemblPlants" id="MELO3C031020.2.1"/>
    </source>
</evidence>
<protein>
    <submittedName>
        <fullName evidence="1">Uncharacterized protein</fullName>
    </submittedName>
</protein>
<reference evidence="1" key="1">
    <citation type="submission" date="2023-03" db="UniProtKB">
        <authorList>
            <consortium name="EnsemblPlants"/>
        </authorList>
    </citation>
    <scope>IDENTIFICATION</scope>
</reference>
<organism evidence="1">
    <name type="scientific">Cucumis melo</name>
    <name type="common">Muskmelon</name>
    <dbReference type="NCBI Taxonomy" id="3656"/>
    <lineage>
        <taxon>Eukaryota</taxon>
        <taxon>Viridiplantae</taxon>
        <taxon>Streptophyta</taxon>
        <taxon>Embryophyta</taxon>
        <taxon>Tracheophyta</taxon>
        <taxon>Spermatophyta</taxon>
        <taxon>Magnoliopsida</taxon>
        <taxon>eudicotyledons</taxon>
        <taxon>Gunneridae</taxon>
        <taxon>Pentapetalae</taxon>
        <taxon>rosids</taxon>
        <taxon>fabids</taxon>
        <taxon>Cucurbitales</taxon>
        <taxon>Cucurbitaceae</taxon>
        <taxon>Benincaseae</taxon>
        <taxon>Cucumis</taxon>
    </lineage>
</organism>
<name>A0A9I9EAC4_CUCME</name>